<accession>A0ACD3SLK0</accession>
<gene>
    <name evidence="1" type="ORF">MW7_014110</name>
</gene>
<sequence>MNTLDELLSLKQFREREAEREVMRSVNALERCEAARHQCEQALDAFRTYARETELAMYADLCTRTVELSEIEDVQHAVTRLREEEAAHAEAATQARNEEAAARDALAQARAAHLEAVRMTQKFAELVQQSAQEQARDRVMREEHELDEAGTLGHAHARARGAGLMESK</sequence>
<proteinExistence type="predicted"/>
<reference evidence="1" key="1">
    <citation type="submission" date="2019-05" db="EMBL/GenBank/DDBJ databases">
        <title>Revised genome assembly of Burkholderiaceae (previously Ralstonia) sp. PBA.</title>
        <authorList>
            <person name="Gan H.M."/>
        </authorList>
    </citation>
    <scope>NUCLEOTIDE SEQUENCE</scope>
    <source>
        <strain evidence="1">PBA</strain>
    </source>
</reference>
<keyword evidence="2" id="KW-1185">Reference proteome</keyword>
<name>A0ACD3SLK0_9BURK</name>
<evidence type="ECO:0000313" key="1">
    <source>
        <dbReference type="EMBL" id="TMS57091.1"/>
    </source>
</evidence>
<evidence type="ECO:0000313" key="2">
    <source>
        <dbReference type="Proteomes" id="UP000004277"/>
    </source>
</evidence>
<dbReference type="EMBL" id="AKCV02000025">
    <property type="protein sequence ID" value="TMS57091.1"/>
    <property type="molecule type" value="Genomic_DNA"/>
</dbReference>
<dbReference type="Proteomes" id="UP000004277">
    <property type="component" value="Unassembled WGS sequence"/>
</dbReference>
<organism evidence="1 2">
    <name type="scientific">Imbroritus primus</name>
    <dbReference type="NCBI Taxonomy" id="3058603"/>
    <lineage>
        <taxon>Bacteria</taxon>
        <taxon>Pseudomonadati</taxon>
        <taxon>Pseudomonadota</taxon>
        <taxon>Betaproteobacteria</taxon>
        <taxon>Burkholderiales</taxon>
        <taxon>Burkholderiaceae</taxon>
        <taxon>Imbroritus</taxon>
    </lineage>
</organism>
<comment type="caution">
    <text evidence="1">The sequence shown here is derived from an EMBL/GenBank/DDBJ whole genome shotgun (WGS) entry which is preliminary data.</text>
</comment>
<protein>
    <submittedName>
        <fullName evidence="1">Type III secretion protein</fullName>
    </submittedName>
</protein>